<evidence type="ECO:0000256" key="5">
    <source>
        <dbReference type="ARBA" id="ARBA00022989"/>
    </source>
</evidence>
<gene>
    <name evidence="8" type="ORF">F3Y22_tig00116964pilonHSYRG00557</name>
</gene>
<keyword evidence="8" id="KW-0762">Sugar transport</keyword>
<feature type="transmembrane region" description="Helical" evidence="7">
    <location>
        <begin position="272"/>
        <end position="290"/>
    </location>
</feature>
<evidence type="ECO:0000256" key="7">
    <source>
        <dbReference type="SAM" id="Phobius"/>
    </source>
</evidence>
<dbReference type="EMBL" id="VEPZ02001738">
    <property type="protein sequence ID" value="KAE8659289.1"/>
    <property type="molecule type" value="Genomic_DNA"/>
</dbReference>
<keyword evidence="9" id="KW-1185">Reference proteome</keyword>
<reference evidence="8" key="1">
    <citation type="submission" date="2019-09" db="EMBL/GenBank/DDBJ databases">
        <title>Draft genome information of white flower Hibiscus syriacus.</title>
        <authorList>
            <person name="Kim Y.-M."/>
        </authorList>
    </citation>
    <scope>NUCLEOTIDE SEQUENCE [LARGE SCALE GENOMIC DNA]</scope>
    <source>
        <strain evidence="8">YM2019G1</strain>
    </source>
</reference>
<dbReference type="SUPFAM" id="SSF103473">
    <property type="entry name" value="MFS general substrate transporter"/>
    <property type="match status" value="1"/>
</dbReference>
<comment type="similarity">
    <text evidence="2">Belongs to the major facilitator superfamily. Sugar transporter (TC 2.A.1.1) family.</text>
</comment>
<dbReference type="InterPro" id="IPR045262">
    <property type="entry name" value="STP/PLT_plant"/>
</dbReference>
<proteinExistence type="inferred from homology"/>
<dbReference type="PANTHER" id="PTHR23500">
    <property type="entry name" value="SOLUTE CARRIER FAMILY 2, FACILITATED GLUCOSE TRANSPORTER"/>
    <property type="match status" value="1"/>
</dbReference>
<feature type="transmembrane region" description="Helical" evidence="7">
    <location>
        <begin position="195"/>
        <end position="213"/>
    </location>
</feature>
<keyword evidence="6 7" id="KW-0472">Membrane</keyword>
<evidence type="ECO:0000313" key="9">
    <source>
        <dbReference type="Proteomes" id="UP000436088"/>
    </source>
</evidence>
<dbReference type="Proteomes" id="UP000436088">
    <property type="component" value="Unassembled WGS sequence"/>
</dbReference>
<evidence type="ECO:0000256" key="6">
    <source>
        <dbReference type="ARBA" id="ARBA00023136"/>
    </source>
</evidence>
<evidence type="ECO:0000256" key="1">
    <source>
        <dbReference type="ARBA" id="ARBA00004370"/>
    </source>
</evidence>
<keyword evidence="5 7" id="KW-1133">Transmembrane helix</keyword>
<feature type="transmembrane region" description="Helical" evidence="7">
    <location>
        <begin position="243"/>
        <end position="266"/>
    </location>
</feature>
<dbReference type="AlphaFoldDB" id="A0A6A2XLN3"/>
<organism evidence="8 9">
    <name type="scientific">Hibiscus syriacus</name>
    <name type="common">Rose of Sharon</name>
    <dbReference type="NCBI Taxonomy" id="106335"/>
    <lineage>
        <taxon>Eukaryota</taxon>
        <taxon>Viridiplantae</taxon>
        <taxon>Streptophyta</taxon>
        <taxon>Embryophyta</taxon>
        <taxon>Tracheophyta</taxon>
        <taxon>Spermatophyta</taxon>
        <taxon>Magnoliopsida</taxon>
        <taxon>eudicotyledons</taxon>
        <taxon>Gunneridae</taxon>
        <taxon>Pentapetalae</taxon>
        <taxon>rosids</taxon>
        <taxon>malvids</taxon>
        <taxon>Malvales</taxon>
        <taxon>Malvaceae</taxon>
        <taxon>Malvoideae</taxon>
        <taxon>Hibiscus</taxon>
    </lineage>
</organism>
<comment type="subcellular location">
    <subcellularLocation>
        <location evidence="1">Membrane</location>
    </subcellularLocation>
</comment>
<feature type="transmembrane region" description="Helical" evidence="7">
    <location>
        <begin position="54"/>
        <end position="73"/>
    </location>
</feature>
<protein>
    <submittedName>
        <fullName evidence="8">Sugar transport protein 5</fullName>
    </submittedName>
</protein>
<dbReference type="InterPro" id="IPR036259">
    <property type="entry name" value="MFS_trans_sf"/>
</dbReference>
<feature type="transmembrane region" description="Helical" evidence="7">
    <location>
        <begin position="219"/>
        <end position="236"/>
    </location>
</feature>
<evidence type="ECO:0000256" key="2">
    <source>
        <dbReference type="ARBA" id="ARBA00010992"/>
    </source>
</evidence>
<dbReference type="InterPro" id="IPR005828">
    <property type="entry name" value="MFS_sugar_transport-like"/>
</dbReference>
<dbReference type="GO" id="GO:0015144">
    <property type="term" value="F:carbohydrate transmembrane transporter activity"/>
    <property type="evidence" value="ECO:0007669"/>
    <property type="project" value="InterPro"/>
</dbReference>
<dbReference type="GO" id="GO:0016020">
    <property type="term" value="C:membrane"/>
    <property type="evidence" value="ECO:0007669"/>
    <property type="project" value="UniProtKB-SubCell"/>
</dbReference>
<dbReference type="Gene3D" id="1.20.1250.20">
    <property type="entry name" value="MFS general substrate transporter like domains"/>
    <property type="match status" value="1"/>
</dbReference>
<evidence type="ECO:0000313" key="8">
    <source>
        <dbReference type="EMBL" id="KAE8659289.1"/>
    </source>
</evidence>
<evidence type="ECO:0000256" key="4">
    <source>
        <dbReference type="ARBA" id="ARBA00022692"/>
    </source>
</evidence>
<evidence type="ECO:0000256" key="3">
    <source>
        <dbReference type="ARBA" id="ARBA00022448"/>
    </source>
</evidence>
<keyword evidence="3" id="KW-0813">Transport</keyword>
<feature type="transmembrane region" description="Helical" evidence="7">
    <location>
        <begin position="100"/>
        <end position="119"/>
    </location>
</feature>
<accession>A0A6A2XLN3</accession>
<dbReference type="Pfam" id="PF00083">
    <property type="entry name" value="Sugar_tr"/>
    <property type="match status" value="1"/>
</dbReference>
<keyword evidence="4 7" id="KW-0812">Transmembrane</keyword>
<dbReference type="PANTHER" id="PTHR23500:SF44">
    <property type="entry name" value="SUGAR TRANSPORT PROTEIN 5"/>
    <property type="match status" value="1"/>
</dbReference>
<name>A0A6A2XLN3_HIBSY</name>
<feature type="transmembrane region" description="Helical" evidence="7">
    <location>
        <begin position="20"/>
        <end position="42"/>
    </location>
</feature>
<sequence length="327" mass="35823">MAIEGFGGVNGPVGSFNGKITLSVVITCIVAASSGLLFGYYIGISGMDQVLTSFLLHCVLLVWPYLAWIWGWFHQSGNFCIPVGSGTTKMARSFQHRLRILLRHRGVPASIMTIGALFISDTRSSQIQRGKVELARKSLRKIRWKDCDVEPELVELEKASEVAKEANQEPFVTIFERQYRPHLVMSIDIPFFQQLSGINIIAFCAPVLFQSVGFGNDSALIAAINLTSIAISAGVVDRFGRRFLFMEGGIQMFVCHVGVAVVLAGSEQISKGYAILVLVLMCIYAAGFGWSRVLSLGSFQVKYSPSKFDPRVKASASLSTSRITLPL</sequence>
<comment type="caution">
    <text evidence="8">The sequence shown here is derived from an EMBL/GenBank/DDBJ whole genome shotgun (WGS) entry which is preliminary data.</text>
</comment>